<feature type="region of interest" description="Disordered" evidence="1">
    <location>
        <begin position="1"/>
        <end position="191"/>
    </location>
</feature>
<gene>
    <name evidence="2" type="ORF">C2E21_9466</name>
</gene>
<comment type="caution">
    <text evidence="2">The sequence shown here is derived from an EMBL/GenBank/DDBJ whole genome shotgun (WGS) entry which is preliminary data.</text>
</comment>
<keyword evidence="3" id="KW-1185">Reference proteome</keyword>
<accession>A0A2P6TBA6</accession>
<feature type="compositionally biased region" description="Pro residues" evidence="1">
    <location>
        <begin position="137"/>
        <end position="150"/>
    </location>
</feature>
<name>A0A2P6TBA6_CHLSO</name>
<evidence type="ECO:0000313" key="2">
    <source>
        <dbReference type="EMBL" id="PRW05835.1"/>
    </source>
</evidence>
<organism evidence="2 3">
    <name type="scientific">Chlorella sorokiniana</name>
    <name type="common">Freshwater green alga</name>
    <dbReference type="NCBI Taxonomy" id="3076"/>
    <lineage>
        <taxon>Eukaryota</taxon>
        <taxon>Viridiplantae</taxon>
        <taxon>Chlorophyta</taxon>
        <taxon>core chlorophytes</taxon>
        <taxon>Trebouxiophyceae</taxon>
        <taxon>Chlorellales</taxon>
        <taxon>Chlorellaceae</taxon>
        <taxon>Chlorella clade</taxon>
        <taxon>Chlorella</taxon>
    </lineage>
</organism>
<evidence type="ECO:0000256" key="1">
    <source>
        <dbReference type="SAM" id="MobiDB-lite"/>
    </source>
</evidence>
<evidence type="ECO:0000313" key="3">
    <source>
        <dbReference type="Proteomes" id="UP000239899"/>
    </source>
</evidence>
<reference evidence="2 3" key="1">
    <citation type="journal article" date="2018" name="Plant J.">
        <title>Genome sequences of Chlorella sorokiniana UTEX 1602 and Micractinium conductrix SAG 241.80: implications to maltose excretion by a green alga.</title>
        <authorList>
            <person name="Arriola M.B."/>
            <person name="Velmurugan N."/>
            <person name="Zhang Y."/>
            <person name="Plunkett M.H."/>
            <person name="Hondzo H."/>
            <person name="Barney B.M."/>
        </authorList>
    </citation>
    <scope>NUCLEOTIDE SEQUENCE [LARGE SCALE GENOMIC DNA]</scope>
    <source>
        <strain evidence="3">UTEX 1602</strain>
    </source>
</reference>
<dbReference type="AlphaFoldDB" id="A0A2P6TBA6"/>
<feature type="compositionally biased region" description="Pro residues" evidence="1">
    <location>
        <begin position="96"/>
        <end position="108"/>
    </location>
</feature>
<feature type="compositionally biased region" description="Low complexity" evidence="1">
    <location>
        <begin position="159"/>
        <end position="168"/>
    </location>
</feature>
<proteinExistence type="predicted"/>
<protein>
    <submittedName>
        <fullName evidence="2">Uncharacterized protein</fullName>
    </submittedName>
</protein>
<dbReference type="EMBL" id="LHPG02000028">
    <property type="protein sequence ID" value="PRW05835.1"/>
    <property type="molecule type" value="Genomic_DNA"/>
</dbReference>
<sequence length="191" mass="20264">MTPRPAAAAAGRTMSAAVGSSGHRGGVEETIPPTVHQTAASAPGQPEVLFRPDLGPQAQGGKPSEGGPEREELPFPNIPKPDYDAERPQEQTAPEPDNPLPPDLPPNWRPNEVSEWAAPKGPDPEVPMPRRSEPEMPQFPPDIVPMPSPAEMPARQPETEVPTSTPTPEFSPGAPSELPDRGGSEINFPGH</sequence>
<dbReference type="Proteomes" id="UP000239899">
    <property type="component" value="Unassembled WGS sequence"/>
</dbReference>
<dbReference type="OrthoDB" id="10642144at2759"/>
<feature type="compositionally biased region" description="Low complexity" evidence="1">
    <location>
        <begin position="1"/>
        <end position="17"/>
    </location>
</feature>